<dbReference type="AlphaFoldDB" id="A0A545TP80"/>
<keyword evidence="2" id="KW-0175">Coiled coil</keyword>
<dbReference type="SUPFAM" id="SSF46955">
    <property type="entry name" value="Putative DNA-binding domain"/>
    <property type="match status" value="1"/>
</dbReference>
<evidence type="ECO:0000256" key="2">
    <source>
        <dbReference type="SAM" id="Coils"/>
    </source>
</evidence>
<dbReference type="InterPro" id="IPR009061">
    <property type="entry name" value="DNA-bd_dom_put_sf"/>
</dbReference>
<dbReference type="Gene3D" id="1.10.1660.10">
    <property type="match status" value="1"/>
</dbReference>
<reference evidence="5 6" key="1">
    <citation type="submission" date="2019-06" db="EMBL/GenBank/DDBJ databases">
        <title>Whole genome sequence for Rhodospirillaceae sp. R148.</title>
        <authorList>
            <person name="Wang G."/>
        </authorList>
    </citation>
    <scope>NUCLEOTIDE SEQUENCE [LARGE SCALE GENOMIC DNA]</scope>
    <source>
        <strain evidence="5 6">R148</strain>
    </source>
</reference>
<dbReference type="InterPro" id="IPR000551">
    <property type="entry name" value="MerR-type_HTH_dom"/>
</dbReference>
<dbReference type="RefSeq" id="WP_142897246.1">
    <property type="nucleotide sequence ID" value="NZ_ML660056.1"/>
</dbReference>
<feature type="coiled-coil region" evidence="2">
    <location>
        <begin position="79"/>
        <end position="116"/>
    </location>
</feature>
<proteinExistence type="predicted"/>
<evidence type="ECO:0000256" key="1">
    <source>
        <dbReference type="ARBA" id="ARBA00023125"/>
    </source>
</evidence>
<dbReference type="EMBL" id="VHSH01000005">
    <property type="protein sequence ID" value="TQV79023.1"/>
    <property type="molecule type" value="Genomic_DNA"/>
</dbReference>
<protein>
    <submittedName>
        <fullName evidence="5">MerR family DNA-binding transcriptional regulator</fullName>
    </submittedName>
</protein>
<evidence type="ECO:0000256" key="3">
    <source>
        <dbReference type="SAM" id="MobiDB-lite"/>
    </source>
</evidence>
<comment type="caution">
    <text evidence="5">The sequence shown here is derived from an EMBL/GenBank/DDBJ whole genome shotgun (WGS) entry which is preliminary data.</text>
</comment>
<dbReference type="Proteomes" id="UP000315252">
    <property type="component" value="Unassembled WGS sequence"/>
</dbReference>
<sequence length="148" mass="16924">MTKLLTVTELAHELGVTARAIRFYEDKGLIAPQRVGNRRVYSNRDRGRLVLILRGKRLGFSLREIREWLTLYDTGPDQVEQMKRLLALTQDRMAALEAQYDDLEATIEELRDIETEVLEHLKANGGLDDAGEKTAEPEAPPRPGRKRK</sequence>
<dbReference type="PANTHER" id="PTHR30204">
    <property type="entry name" value="REDOX-CYCLING DRUG-SENSING TRANSCRIPTIONAL ACTIVATOR SOXR"/>
    <property type="match status" value="1"/>
</dbReference>
<keyword evidence="6" id="KW-1185">Reference proteome</keyword>
<dbReference type="OrthoDB" id="9803659at2"/>
<dbReference type="Pfam" id="PF13411">
    <property type="entry name" value="MerR_1"/>
    <property type="match status" value="1"/>
</dbReference>
<feature type="domain" description="HTH merR-type" evidence="4">
    <location>
        <begin position="4"/>
        <end position="71"/>
    </location>
</feature>
<evidence type="ECO:0000313" key="5">
    <source>
        <dbReference type="EMBL" id="TQV79023.1"/>
    </source>
</evidence>
<dbReference type="PROSITE" id="PS50937">
    <property type="entry name" value="HTH_MERR_2"/>
    <property type="match status" value="1"/>
</dbReference>
<dbReference type="InterPro" id="IPR047057">
    <property type="entry name" value="MerR_fam"/>
</dbReference>
<dbReference type="CDD" id="cd04776">
    <property type="entry name" value="HTH_GnyR"/>
    <property type="match status" value="1"/>
</dbReference>
<evidence type="ECO:0000259" key="4">
    <source>
        <dbReference type="PROSITE" id="PS50937"/>
    </source>
</evidence>
<gene>
    <name evidence="5" type="ORF">FKG95_15175</name>
</gene>
<name>A0A545TP80_9PROT</name>
<accession>A0A545TP80</accession>
<evidence type="ECO:0000313" key="6">
    <source>
        <dbReference type="Proteomes" id="UP000315252"/>
    </source>
</evidence>
<dbReference type="SMART" id="SM00422">
    <property type="entry name" value="HTH_MERR"/>
    <property type="match status" value="1"/>
</dbReference>
<organism evidence="5 6">
    <name type="scientific">Denitrobaculum tricleocarpae</name>
    <dbReference type="NCBI Taxonomy" id="2591009"/>
    <lineage>
        <taxon>Bacteria</taxon>
        <taxon>Pseudomonadati</taxon>
        <taxon>Pseudomonadota</taxon>
        <taxon>Alphaproteobacteria</taxon>
        <taxon>Rhodospirillales</taxon>
        <taxon>Rhodospirillaceae</taxon>
        <taxon>Denitrobaculum</taxon>
    </lineage>
</organism>
<dbReference type="GO" id="GO:0003700">
    <property type="term" value="F:DNA-binding transcription factor activity"/>
    <property type="evidence" value="ECO:0007669"/>
    <property type="project" value="InterPro"/>
</dbReference>
<dbReference type="PANTHER" id="PTHR30204:SF58">
    <property type="entry name" value="HTH-TYPE TRANSCRIPTIONAL REGULATOR YFMP"/>
    <property type="match status" value="1"/>
</dbReference>
<dbReference type="GO" id="GO:0003677">
    <property type="term" value="F:DNA binding"/>
    <property type="evidence" value="ECO:0007669"/>
    <property type="project" value="UniProtKB-KW"/>
</dbReference>
<feature type="region of interest" description="Disordered" evidence="3">
    <location>
        <begin position="122"/>
        <end position="148"/>
    </location>
</feature>
<keyword evidence="1 5" id="KW-0238">DNA-binding</keyword>